<dbReference type="PANTHER" id="PTHR15910">
    <property type="entry name" value="ARCHAEMETZINCIN"/>
    <property type="match status" value="1"/>
</dbReference>
<reference evidence="9" key="1">
    <citation type="submission" date="2015-06" db="EMBL/GenBank/DDBJ databases">
        <authorList>
            <person name="Bertelli C."/>
        </authorList>
    </citation>
    <scope>NUCLEOTIDE SEQUENCE [LARGE SCALE GENOMIC DNA]</scope>
    <source>
        <strain evidence="9">CRIB-30</strain>
    </source>
</reference>
<organism evidence="8 9">
    <name type="scientific">Estrella lausannensis</name>
    <dbReference type="NCBI Taxonomy" id="483423"/>
    <lineage>
        <taxon>Bacteria</taxon>
        <taxon>Pseudomonadati</taxon>
        <taxon>Chlamydiota</taxon>
        <taxon>Chlamydiia</taxon>
        <taxon>Parachlamydiales</taxon>
        <taxon>Candidatus Criblamydiaceae</taxon>
        <taxon>Estrella</taxon>
    </lineage>
</organism>
<dbReference type="InterPro" id="IPR012962">
    <property type="entry name" value="Pept_M54_archaemetzincn"/>
</dbReference>
<keyword evidence="7" id="KW-0812">Transmembrane</keyword>
<keyword evidence="4" id="KW-0378">Hydrolase</keyword>
<dbReference type="RefSeq" id="WP_098037786.1">
    <property type="nucleotide sequence ID" value="NZ_CWGJ01000010.1"/>
</dbReference>
<evidence type="ECO:0000256" key="6">
    <source>
        <dbReference type="ARBA" id="ARBA00023049"/>
    </source>
</evidence>
<dbReference type="SUPFAM" id="SSF55486">
    <property type="entry name" value="Metalloproteases ('zincins'), catalytic domain"/>
    <property type="match status" value="1"/>
</dbReference>
<proteinExistence type="predicted"/>
<feature type="transmembrane region" description="Helical" evidence="7">
    <location>
        <begin position="52"/>
        <end position="72"/>
    </location>
</feature>
<evidence type="ECO:0000313" key="8">
    <source>
        <dbReference type="EMBL" id="CRX37922.1"/>
    </source>
</evidence>
<keyword evidence="7" id="KW-0472">Membrane</keyword>
<dbReference type="Proteomes" id="UP000220251">
    <property type="component" value="Unassembled WGS sequence"/>
</dbReference>
<keyword evidence="5" id="KW-0862">Zinc</keyword>
<dbReference type="PANTHER" id="PTHR15910:SF1">
    <property type="entry name" value="ARCHAEMETZINCIN-2"/>
    <property type="match status" value="1"/>
</dbReference>
<keyword evidence="2" id="KW-0645">Protease</keyword>
<evidence type="ECO:0000256" key="4">
    <source>
        <dbReference type="ARBA" id="ARBA00022801"/>
    </source>
</evidence>
<gene>
    <name evidence="8" type="ORF">ELAC_0567</name>
</gene>
<dbReference type="GO" id="GO:0008237">
    <property type="term" value="F:metallopeptidase activity"/>
    <property type="evidence" value="ECO:0007669"/>
    <property type="project" value="UniProtKB-KW"/>
</dbReference>
<keyword evidence="9" id="KW-1185">Reference proteome</keyword>
<comment type="cofactor">
    <cofactor evidence="1">
        <name>Zn(2+)</name>
        <dbReference type="ChEBI" id="CHEBI:29105"/>
    </cofactor>
</comment>
<dbReference type="Gene3D" id="3.40.390.10">
    <property type="entry name" value="Collagenase (Catalytic Domain)"/>
    <property type="match status" value="1"/>
</dbReference>
<dbReference type="GO" id="GO:0046872">
    <property type="term" value="F:metal ion binding"/>
    <property type="evidence" value="ECO:0007669"/>
    <property type="project" value="UniProtKB-KW"/>
</dbReference>
<dbReference type="AlphaFoldDB" id="A0A0H5DNR4"/>
<sequence length="392" mass="44608">MPQITYASSLHEAIQNTPDWKLVPHFKSLGREIVKDGINYQIFNKKERFCPLLKRIGLIALTILFVGIPLLCSKKMRTLFFKGKETIRSAVPVELLKPTAEADIRTLTGTAGRPSTLVPYYREIDRIREADTLSPPNNWKKGLGSNEIEQTLEEFNTDLVALQNAERTTISIILFGDITEKEKKIIRIVRQYLKMVHGMHTSIQNTSLALPSDDLREKFGHTQYALSPMHFKLREQISQNSYALGFTNQDIYPGSSYASVNFLYGEALPSMATGVFSTYRLADDGKVKALIRLMKLASHEFAHMRGLNHCTDYVCGVQGINNLEEMDKSSLLFCAQDMAKICLVNNWSIKKGYQRQLQFFKQFSQKHSLPCDFTNEIALLERKIRKLEISGS</sequence>
<evidence type="ECO:0000256" key="2">
    <source>
        <dbReference type="ARBA" id="ARBA00022670"/>
    </source>
</evidence>
<dbReference type="InterPro" id="IPR024079">
    <property type="entry name" value="MetalloPept_cat_dom_sf"/>
</dbReference>
<keyword evidence="7" id="KW-1133">Transmembrane helix</keyword>
<dbReference type="GO" id="GO:0006508">
    <property type="term" value="P:proteolysis"/>
    <property type="evidence" value="ECO:0007669"/>
    <property type="project" value="UniProtKB-KW"/>
</dbReference>
<evidence type="ECO:0000256" key="5">
    <source>
        <dbReference type="ARBA" id="ARBA00022833"/>
    </source>
</evidence>
<evidence type="ECO:0000256" key="7">
    <source>
        <dbReference type="SAM" id="Phobius"/>
    </source>
</evidence>
<evidence type="ECO:0000256" key="1">
    <source>
        <dbReference type="ARBA" id="ARBA00001947"/>
    </source>
</evidence>
<keyword evidence="6" id="KW-0482">Metalloprotease</keyword>
<accession>A0A0H5DNR4</accession>
<dbReference type="OrthoDB" id="9784246at2"/>
<protein>
    <submittedName>
        <fullName evidence="8">Putative membrane protein</fullName>
    </submittedName>
</protein>
<dbReference type="EMBL" id="CWGJ01000010">
    <property type="protein sequence ID" value="CRX37922.1"/>
    <property type="molecule type" value="Genomic_DNA"/>
</dbReference>
<evidence type="ECO:0000256" key="3">
    <source>
        <dbReference type="ARBA" id="ARBA00022723"/>
    </source>
</evidence>
<name>A0A0H5DNR4_9BACT</name>
<keyword evidence="3" id="KW-0479">Metal-binding</keyword>
<evidence type="ECO:0000313" key="9">
    <source>
        <dbReference type="Proteomes" id="UP000220251"/>
    </source>
</evidence>